<evidence type="ECO:0000259" key="1">
    <source>
        <dbReference type="PROSITE" id="PS51819"/>
    </source>
</evidence>
<organism evidence="2 3">
    <name type="scientific">Thalassobaculum fulvum</name>
    <dbReference type="NCBI Taxonomy" id="1633335"/>
    <lineage>
        <taxon>Bacteria</taxon>
        <taxon>Pseudomonadati</taxon>
        <taxon>Pseudomonadota</taxon>
        <taxon>Alphaproteobacteria</taxon>
        <taxon>Rhodospirillales</taxon>
        <taxon>Thalassobaculaceae</taxon>
        <taxon>Thalassobaculum</taxon>
    </lineage>
</organism>
<dbReference type="InterPro" id="IPR004360">
    <property type="entry name" value="Glyas_Fos-R_dOase_dom"/>
</dbReference>
<reference evidence="2" key="2">
    <citation type="submission" date="2020-09" db="EMBL/GenBank/DDBJ databases">
        <authorList>
            <person name="Sun Q."/>
            <person name="Kim S."/>
        </authorList>
    </citation>
    <scope>NUCLEOTIDE SEQUENCE</scope>
    <source>
        <strain evidence="2">KCTC 42651</strain>
    </source>
</reference>
<gene>
    <name evidence="2" type="ORF">GCM10017083_20250</name>
</gene>
<evidence type="ECO:0000313" key="2">
    <source>
        <dbReference type="EMBL" id="GHD48787.1"/>
    </source>
</evidence>
<accession>A0A918XSL5</accession>
<keyword evidence="3" id="KW-1185">Reference proteome</keyword>
<proteinExistence type="predicted"/>
<dbReference type="InterPro" id="IPR029068">
    <property type="entry name" value="Glyas_Bleomycin-R_OHBP_Dase"/>
</dbReference>
<sequence length="151" mass="16477">MPLTDLQHFLLQVDDLDATRDWYVDVLGLEEGPHPDFGFPVRWLYLGGKDVLHLTAGGAGVSEQRRRYVGQQTEATEGTGAIDHVAFGATGLDAVIARLKDRGVAFTERRADLVSAYQLFLFDPNGVKVELNFPASEAEGRTTEVMGGSGR</sequence>
<dbReference type="EMBL" id="BMZS01000004">
    <property type="protein sequence ID" value="GHD48787.1"/>
    <property type="molecule type" value="Genomic_DNA"/>
</dbReference>
<dbReference type="PROSITE" id="PS51819">
    <property type="entry name" value="VOC"/>
    <property type="match status" value="1"/>
</dbReference>
<dbReference type="AlphaFoldDB" id="A0A918XSL5"/>
<feature type="domain" description="VOC" evidence="1">
    <location>
        <begin position="5"/>
        <end position="134"/>
    </location>
</feature>
<dbReference type="RefSeq" id="WP_189988983.1">
    <property type="nucleotide sequence ID" value="NZ_BMZS01000004.1"/>
</dbReference>
<protein>
    <recommendedName>
        <fullName evidence="1">VOC domain-containing protein</fullName>
    </recommendedName>
</protein>
<dbReference type="Pfam" id="PF00903">
    <property type="entry name" value="Glyoxalase"/>
    <property type="match status" value="1"/>
</dbReference>
<dbReference type="Proteomes" id="UP000630353">
    <property type="component" value="Unassembled WGS sequence"/>
</dbReference>
<dbReference type="InterPro" id="IPR037523">
    <property type="entry name" value="VOC_core"/>
</dbReference>
<dbReference type="Gene3D" id="3.10.180.10">
    <property type="entry name" value="2,3-Dihydroxybiphenyl 1,2-Dioxygenase, domain 1"/>
    <property type="match status" value="1"/>
</dbReference>
<dbReference type="PANTHER" id="PTHR47802:SF1">
    <property type="entry name" value="GLYOXALASE FAMILY PROTEIN, EXPRESSED"/>
    <property type="match status" value="1"/>
</dbReference>
<name>A0A918XSL5_9PROT</name>
<comment type="caution">
    <text evidence="2">The sequence shown here is derived from an EMBL/GenBank/DDBJ whole genome shotgun (WGS) entry which is preliminary data.</text>
</comment>
<dbReference type="SUPFAM" id="SSF54593">
    <property type="entry name" value="Glyoxalase/Bleomycin resistance protein/Dihydroxybiphenyl dioxygenase"/>
    <property type="match status" value="1"/>
</dbReference>
<dbReference type="PANTHER" id="PTHR47802">
    <property type="entry name" value="GLYOXALASE FAMILY PROTEIN, EXPRESSED"/>
    <property type="match status" value="1"/>
</dbReference>
<reference evidence="2" key="1">
    <citation type="journal article" date="2014" name="Int. J. Syst. Evol. Microbiol.">
        <title>Complete genome sequence of Corynebacterium casei LMG S-19264T (=DSM 44701T), isolated from a smear-ripened cheese.</title>
        <authorList>
            <consortium name="US DOE Joint Genome Institute (JGI-PGF)"/>
            <person name="Walter F."/>
            <person name="Albersmeier A."/>
            <person name="Kalinowski J."/>
            <person name="Ruckert C."/>
        </authorList>
    </citation>
    <scope>NUCLEOTIDE SEQUENCE</scope>
    <source>
        <strain evidence="2">KCTC 42651</strain>
    </source>
</reference>
<evidence type="ECO:0000313" key="3">
    <source>
        <dbReference type="Proteomes" id="UP000630353"/>
    </source>
</evidence>